<evidence type="ECO:0000256" key="2">
    <source>
        <dbReference type="SAM" id="Phobius"/>
    </source>
</evidence>
<evidence type="ECO:0000256" key="1">
    <source>
        <dbReference type="SAM" id="MobiDB-lite"/>
    </source>
</evidence>
<sequence>MSFEGCGIWEVQHVQSRKAAIDRNAVRRCQFPLFGTASFGFGWPPRRLTPIYTATSCGHIQAELQDFSVASSDGAGLDGDAIKVGLEVSVLALSESKSLCRGDFVFKVQTCLVVSWWVPLGRIFKVELPESQGGSRVDVAKWRGRDTASVLEGIVRVQMNAKLSGETSGLLIPEFLGDSAIPILMELRFSVGINVYFMPYILPPWAPPTAPSFKKECGLNMMGVLVNQFVSAQAPGKESRLGPLVCRESFTGMVIPPVGESPPDGKMAFTAAQVAPTEVFAGEVAKDASLFLVIGISYFCCFVFAHVWIFGAPPESAKRAYAGCGSRLNSCYKSLKNENTLPWKDLTLLSTSGKASRPQPLGRGNGFLEDLWMDPKSTEHLLGISKDASQWTNITDAQRKDSVDTRDFLLQRPRRESNSSGGLSETESQAMLRAGGAGTSSVATRDADVSDAREVPRNLWFQDQDVLSLNSAPIYIIIYIYIH</sequence>
<keyword evidence="2" id="KW-0472">Membrane</keyword>
<feature type="transmembrane region" description="Helical" evidence="2">
    <location>
        <begin position="290"/>
        <end position="310"/>
    </location>
</feature>
<dbReference type="EMBL" id="CAMXCT010001557">
    <property type="protein sequence ID" value="CAI3991127.1"/>
    <property type="molecule type" value="Genomic_DNA"/>
</dbReference>
<feature type="compositionally biased region" description="Basic and acidic residues" evidence="1">
    <location>
        <begin position="405"/>
        <end position="417"/>
    </location>
</feature>
<evidence type="ECO:0000313" key="3">
    <source>
        <dbReference type="EMBL" id="CAI3991127.1"/>
    </source>
</evidence>
<dbReference type="EMBL" id="CAMXCT030001557">
    <property type="protein sequence ID" value="CAL4778439.1"/>
    <property type="molecule type" value="Genomic_DNA"/>
</dbReference>
<keyword evidence="2" id="KW-0812">Transmembrane</keyword>
<evidence type="ECO:0000313" key="5">
    <source>
        <dbReference type="Proteomes" id="UP001152797"/>
    </source>
</evidence>
<feature type="compositionally biased region" description="Polar residues" evidence="1">
    <location>
        <begin position="418"/>
        <end position="429"/>
    </location>
</feature>
<keyword evidence="2" id="KW-1133">Transmembrane helix</keyword>
<reference evidence="4 5" key="2">
    <citation type="submission" date="2024-05" db="EMBL/GenBank/DDBJ databases">
        <authorList>
            <person name="Chen Y."/>
            <person name="Shah S."/>
            <person name="Dougan E. K."/>
            <person name="Thang M."/>
            <person name="Chan C."/>
        </authorList>
    </citation>
    <scope>NUCLEOTIDE SEQUENCE [LARGE SCALE GENOMIC DNA]</scope>
</reference>
<comment type="caution">
    <text evidence="3">The sequence shown here is derived from an EMBL/GenBank/DDBJ whole genome shotgun (WGS) entry which is preliminary data.</text>
</comment>
<gene>
    <name evidence="3" type="ORF">C1SCF055_LOCUS18058</name>
</gene>
<feature type="region of interest" description="Disordered" evidence="1">
    <location>
        <begin position="405"/>
        <end position="449"/>
    </location>
</feature>
<organism evidence="3">
    <name type="scientific">Cladocopium goreaui</name>
    <dbReference type="NCBI Taxonomy" id="2562237"/>
    <lineage>
        <taxon>Eukaryota</taxon>
        <taxon>Sar</taxon>
        <taxon>Alveolata</taxon>
        <taxon>Dinophyceae</taxon>
        <taxon>Suessiales</taxon>
        <taxon>Symbiodiniaceae</taxon>
        <taxon>Cladocopium</taxon>
    </lineage>
</organism>
<accession>A0A9P1CF62</accession>
<protein>
    <submittedName>
        <fullName evidence="3">Uncharacterized protein</fullName>
    </submittedName>
</protein>
<evidence type="ECO:0000313" key="4">
    <source>
        <dbReference type="EMBL" id="CAL4778439.1"/>
    </source>
</evidence>
<dbReference type="OrthoDB" id="419808at2759"/>
<proteinExistence type="predicted"/>
<reference evidence="3" key="1">
    <citation type="submission" date="2022-10" db="EMBL/GenBank/DDBJ databases">
        <authorList>
            <person name="Chen Y."/>
            <person name="Dougan E. K."/>
            <person name="Chan C."/>
            <person name="Rhodes N."/>
            <person name="Thang M."/>
        </authorList>
    </citation>
    <scope>NUCLEOTIDE SEQUENCE</scope>
</reference>
<dbReference type="AlphaFoldDB" id="A0A9P1CF62"/>
<dbReference type="EMBL" id="CAMXCT020001557">
    <property type="protein sequence ID" value="CAL1144502.1"/>
    <property type="molecule type" value="Genomic_DNA"/>
</dbReference>
<keyword evidence="5" id="KW-1185">Reference proteome</keyword>
<dbReference type="Proteomes" id="UP001152797">
    <property type="component" value="Unassembled WGS sequence"/>
</dbReference>
<name>A0A9P1CF62_9DINO</name>